<evidence type="ECO:0000256" key="1">
    <source>
        <dbReference type="ARBA" id="ARBA00004861"/>
    </source>
</evidence>
<dbReference type="CDD" id="cd06223">
    <property type="entry name" value="PRTases_typeI"/>
    <property type="match status" value="1"/>
</dbReference>
<evidence type="ECO:0000256" key="18">
    <source>
        <dbReference type="PIRSR" id="PIRSR614732-1"/>
    </source>
</evidence>
<comment type="similarity">
    <text evidence="3">In the N-terminal section; belongs to the purine/pyrimidine phosphoribosyltransferase family.</text>
</comment>
<feature type="binding site" evidence="19">
    <location>
        <position position="438"/>
    </location>
    <ligand>
        <name>substrate</name>
    </ligand>
</feature>
<dbReference type="InterPro" id="IPR013785">
    <property type="entry name" value="Aldolase_TIM"/>
</dbReference>
<evidence type="ECO:0000256" key="19">
    <source>
        <dbReference type="PIRSR" id="PIRSR614732-2"/>
    </source>
</evidence>
<keyword evidence="10" id="KW-0210">Decarboxylase</keyword>
<evidence type="ECO:0000259" key="20">
    <source>
        <dbReference type="SMART" id="SM00934"/>
    </source>
</evidence>
<comment type="similarity">
    <text evidence="4">In the C-terminal section; belongs to the OMP decarboxylase family.</text>
</comment>
<feature type="active site" description="For OMPdecase activity" evidence="18">
    <location>
        <position position="301"/>
    </location>
</feature>
<dbReference type="SMART" id="SM00934">
    <property type="entry name" value="OMPdecase"/>
    <property type="match status" value="1"/>
</dbReference>
<evidence type="ECO:0000256" key="6">
    <source>
        <dbReference type="ARBA" id="ARBA00012321"/>
    </source>
</evidence>
<dbReference type="GO" id="GO:0044205">
    <property type="term" value="P:'de novo' UMP biosynthetic process"/>
    <property type="evidence" value="ECO:0007669"/>
    <property type="project" value="UniProtKB-UniPathway"/>
</dbReference>
<dbReference type="FunFam" id="3.20.20.70:FF:000092">
    <property type="entry name" value="Uridine monophosphate synthetase"/>
    <property type="match status" value="1"/>
</dbReference>
<dbReference type="FunFam" id="3.40.50.2020:FF:000025">
    <property type="entry name" value="Uridine monophosphate synthetase"/>
    <property type="match status" value="1"/>
</dbReference>
<proteinExistence type="evidence at transcript level"/>
<feature type="binding site" evidence="19">
    <location>
        <position position="439"/>
    </location>
    <ligand>
        <name>substrate</name>
    </ligand>
</feature>
<keyword evidence="11" id="KW-0665">Pyrimidine biosynthesis</keyword>
<feature type="domain" description="Orotidine 5'-phosphate decarboxylase" evidence="20">
    <location>
        <begin position="240"/>
        <end position="454"/>
    </location>
</feature>
<dbReference type="PANTHER" id="PTHR19278">
    <property type="entry name" value="OROTATE PHOSPHORIBOSYLTRANSFERASE"/>
    <property type="match status" value="1"/>
</dbReference>
<comment type="pathway">
    <text evidence="2">Pyrimidine metabolism; UMP biosynthesis via de novo pathway; UMP from orotate: step 1/2.</text>
</comment>
<comment type="catalytic activity">
    <reaction evidence="15">
        <text>orotidine 5'-phosphate + diphosphate = orotate + 5-phospho-alpha-D-ribose 1-diphosphate</text>
        <dbReference type="Rhea" id="RHEA:10380"/>
        <dbReference type="ChEBI" id="CHEBI:30839"/>
        <dbReference type="ChEBI" id="CHEBI:33019"/>
        <dbReference type="ChEBI" id="CHEBI:57538"/>
        <dbReference type="ChEBI" id="CHEBI:58017"/>
        <dbReference type="EC" id="2.4.2.10"/>
    </reaction>
    <physiologicalReaction direction="right-to-left" evidence="15">
        <dbReference type="Rhea" id="RHEA:10382"/>
    </physiologicalReaction>
</comment>
<feature type="binding site" evidence="19">
    <location>
        <position position="360"/>
    </location>
    <ligand>
        <name>substrate</name>
    </ligand>
</feature>
<evidence type="ECO:0000256" key="7">
    <source>
        <dbReference type="ARBA" id="ARBA00015047"/>
    </source>
</evidence>
<dbReference type="NCBIfam" id="TIGR00336">
    <property type="entry name" value="pyrE"/>
    <property type="match status" value="1"/>
</dbReference>
<dbReference type="SUPFAM" id="SSF51366">
    <property type="entry name" value="Ribulose-phoshate binding barrel"/>
    <property type="match status" value="1"/>
</dbReference>
<dbReference type="Gene3D" id="3.40.50.2020">
    <property type="match status" value="1"/>
</dbReference>
<organism evidence="21">
    <name type="scientific">Phallusia mammillata</name>
    <dbReference type="NCBI Taxonomy" id="59560"/>
    <lineage>
        <taxon>Eukaryota</taxon>
        <taxon>Metazoa</taxon>
        <taxon>Chordata</taxon>
        <taxon>Tunicata</taxon>
        <taxon>Ascidiacea</taxon>
        <taxon>Phlebobranchia</taxon>
        <taxon>Ascidiidae</taxon>
        <taxon>Phallusia</taxon>
    </lineage>
</organism>
<feature type="binding site" evidence="19">
    <location>
        <position position="268"/>
    </location>
    <ligand>
        <name>substrate</name>
    </ligand>
</feature>
<comment type="catalytic activity">
    <reaction evidence="14">
        <text>orotidine 5'-phosphate + H(+) = UMP + CO2</text>
        <dbReference type="Rhea" id="RHEA:11596"/>
        <dbReference type="ChEBI" id="CHEBI:15378"/>
        <dbReference type="ChEBI" id="CHEBI:16526"/>
        <dbReference type="ChEBI" id="CHEBI:57538"/>
        <dbReference type="ChEBI" id="CHEBI:57865"/>
        <dbReference type="EC" id="4.1.1.23"/>
    </reaction>
    <physiologicalReaction direction="left-to-right" evidence="14">
        <dbReference type="Rhea" id="RHEA:11597"/>
    </physiologicalReaction>
</comment>
<dbReference type="NCBIfam" id="NF010382">
    <property type="entry name" value="PRK13809.1"/>
    <property type="match status" value="1"/>
</dbReference>
<gene>
    <name evidence="21" type="primary">Umps</name>
</gene>
<dbReference type="CDD" id="cd04725">
    <property type="entry name" value="OMP_decarboxylase_like"/>
    <property type="match status" value="1"/>
</dbReference>
<evidence type="ECO:0000256" key="5">
    <source>
        <dbReference type="ARBA" id="ARBA00011971"/>
    </source>
</evidence>
<keyword evidence="12" id="KW-0456">Lyase</keyword>
<evidence type="ECO:0000256" key="8">
    <source>
        <dbReference type="ARBA" id="ARBA00022676"/>
    </source>
</evidence>
<dbReference type="GO" id="GO:0004590">
    <property type="term" value="F:orotidine-5'-phosphate decarboxylase activity"/>
    <property type="evidence" value="ECO:0007669"/>
    <property type="project" value="UniProtKB-EC"/>
</dbReference>
<keyword evidence="8" id="KW-0328">Glycosyltransferase</keyword>
<dbReference type="InterPro" id="IPR011060">
    <property type="entry name" value="RibuloseP-bd_barrel"/>
</dbReference>
<evidence type="ECO:0000256" key="2">
    <source>
        <dbReference type="ARBA" id="ARBA00004889"/>
    </source>
</evidence>
<comment type="subunit">
    <text evidence="17">Homodimer; dimerization is required for enzymatic activity.</text>
</comment>
<comment type="function">
    <text evidence="16">Bifunctional enzyme catalyzing the last two steps of de novo pyrimidine biosynthesis, orotate phosphoribosyltransferase (OPRT), which converts orotate to orotidine-5'-monophosphate (OMP), and orotidine-5'-monophosphate decarboxylase (ODC), the terminal enzymatic reaction that decarboxylates OMP to uridine monophosphate (UMP).</text>
</comment>
<evidence type="ECO:0000256" key="10">
    <source>
        <dbReference type="ARBA" id="ARBA00022793"/>
    </source>
</evidence>
<keyword evidence="13" id="KW-0511">Multifunctional enzyme</keyword>
<evidence type="ECO:0000313" key="21">
    <source>
        <dbReference type="EMBL" id="CAB3267506.1"/>
    </source>
</evidence>
<sequence>MLSREELVLRLFEIEAVKFGSFTLKSGIVSPVYVDLRVMISYPSLLKEVSELLWKKAEEANVQYKSLCGVPYTALPMATCISVDHDIPMLIRRKEAKDYGTKKKVEGNCEKDSVCLIIEDVVTTGSSVYETAEILEEAGVRVTDAIVLLDREQGGKANLCNKNITLHSVFTLTGVMKILVEKEKIKPNQLQEVKSFLAKNNSFKPSTIHRSLSFRERGMQKQTHPVARRLFDIMEQKQTNLCFSADVDNFAELLELADKIGQYICCIKTHVDIMEDFSAQNIKSLKELSVRHNFLIFEDRKFADIGNTVRSQYTGGIYKISDWCDITNAHSLPGPGIVSGLKSSLDDKSTRACLLIAEMSSQGNLADSKYKQSTVEMASEHGDFVIGFICTSKVSENPSHIHFTPGVKLINGVDGFGQKYLTPDEVIRRRGSDVIIVGRGITESANRIKTAKEFQEAGWMAYNRR</sequence>
<feature type="binding site" evidence="19">
    <location>
        <position position="246"/>
    </location>
    <ligand>
        <name>substrate</name>
    </ligand>
</feature>
<dbReference type="Gene3D" id="3.20.20.70">
    <property type="entry name" value="Aldolase class I"/>
    <property type="match status" value="1"/>
</dbReference>
<reference evidence="21" key="1">
    <citation type="submission" date="2020-04" db="EMBL/GenBank/DDBJ databases">
        <authorList>
            <person name="Neveu A P."/>
        </authorList>
    </citation>
    <scope>NUCLEOTIDE SEQUENCE</scope>
    <source>
        <tissue evidence="21">Whole embryo</tissue>
    </source>
</reference>
<dbReference type="InterPro" id="IPR023031">
    <property type="entry name" value="OPRT"/>
</dbReference>
<dbReference type="EMBL" id="LR791644">
    <property type="protein sequence ID" value="CAB3267506.1"/>
    <property type="molecule type" value="mRNA"/>
</dbReference>
<accession>A0A6F9DX09</accession>
<protein>
    <recommendedName>
        <fullName evidence="7">Uridine 5'-monophosphate synthase</fullName>
        <ecNumber evidence="5">2.4.2.10</ecNumber>
        <ecNumber evidence="6">4.1.1.23</ecNumber>
    </recommendedName>
</protein>
<evidence type="ECO:0000256" key="12">
    <source>
        <dbReference type="ARBA" id="ARBA00023239"/>
    </source>
</evidence>
<dbReference type="PROSITE" id="PS00156">
    <property type="entry name" value="OMPDECASE"/>
    <property type="match status" value="1"/>
</dbReference>
<evidence type="ECO:0000256" key="4">
    <source>
        <dbReference type="ARBA" id="ARBA00009769"/>
    </source>
</evidence>
<dbReference type="InterPro" id="IPR000836">
    <property type="entry name" value="PRTase_dom"/>
</dbReference>
<dbReference type="AlphaFoldDB" id="A0A6F9DX09"/>
<comment type="pathway">
    <text evidence="1">Pyrimidine metabolism; UMP biosynthesis via de novo pathway; UMP from orotate: step 2/2.</text>
</comment>
<keyword evidence="9" id="KW-0808">Transferase</keyword>
<dbReference type="Pfam" id="PF00156">
    <property type="entry name" value="Pribosyltran"/>
    <property type="match status" value="1"/>
</dbReference>
<dbReference type="UniPathway" id="UPA00070">
    <property type="reaction ID" value="UER00119"/>
</dbReference>
<evidence type="ECO:0000256" key="15">
    <source>
        <dbReference type="ARBA" id="ARBA00051700"/>
    </source>
</evidence>
<dbReference type="InterPro" id="IPR018089">
    <property type="entry name" value="OMPdecase_AS"/>
</dbReference>
<feature type="binding site" evidence="19">
    <location>
        <position position="418"/>
    </location>
    <ligand>
        <name>substrate</name>
    </ligand>
</feature>
<dbReference type="EC" id="2.4.2.10" evidence="5"/>
<dbReference type="GO" id="GO:0004588">
    <property type="term" value="F:orotate phosphoribosyltransferase activity"/>
    <property type="evidence" value="ECO:0007669"/>
    <property type="project" value="UniProtKB-EC"/>
</dbReference>
<evidence type="ECO:0000256" key="17">
    <source>
        <dbReference type="ARBA" id="ARBA00063898"/>
    </source>
</evidence>
<dbReference type="SUPFAM" id="SSF53271">
    <property type="entry name" value="PRTase-like"/>
    <property type="match status" value="1"/>
</dbReference>
<dbReference type="PANTHER" id="PTHR19278:SF9">
    <property type="entry name" value="URIDINE 5'-MONOPHOSPHATE SYNTHASE"/>
    <property type="match status" value="1"/>
</dbReference>
<evidence type="ECO:0000256" key="11">
    <source>
        <dbReference type="ARBA" id="ARBA00022975"/>
    </source>
</evidence>
<evidence type="ECO:0000256" key="14">
    <source>
        <dbReference type="ARBA" id="ARBA00051583"/>
    </source>
</evidence>
<dbReference type="EC" id="4.1.1.23" evidence="6"/>
<feature type="active site" description="For OMPdecase activity" evidence="18">
    <location>
        <position position="299"/>
    </location>
</feature>
<evidence type="ECO:0000256" key="16">
    <source>
        <dbReference type="ARBA" id="ARBA00060327"/>
    </source>
</evidence>
<dbReference type="InterPro" id="IPR004467">
    <property type="entry name" value="Or_phspho_trans_dom"/>
</dbReference>
<dbReference type="GO" id="GO:0006207">
    <property type="term" value="P:'de novo' pyrimidine nucleobase biosynthetic process"/>
    <property type="evidence" value="ECO:0007669"/>
    <property type="project" value="InterPro"/>
</dbReference>
<dbReference type="HAMAP" id="MF_01208">
    <property type="entry name" value="PyrE"/>
    <property type="match status" value="1"/>
</dbReference>
<dbReference type="Pfam" id="PF00215">
    <property type="entry name" value="OMPdecase"/>
    <property type="match status" value="1"/>
</dbReference>
<dbReference type="InterPro" id="IPR001754">
    <property type="entry name" value="OMPdeCOase_dom"/>
</dbReference>
<evidence type="ECO:0000256" key="13">
    <source>
        <dbReference type="ARBA" id="ARBA00023268"/>
    </source>
</evidence>
<evidence type="ECO:0000256" key="3">
    <source>
        <dbReference type="ARBA" id="ARBA00006221"/>
    </source>
</evidence>
<dbReference type="InterPro" id="IPR014732">
    <property type="entry name" value="OMPdecase"/>
</dbReference>
<name>A0A6F9DX09_9ASCI</name>
<evidence type="ECO:0000256" key="9">
    <source>
        <dbReference type="ARBA" id="ARBA00022679"/>
    </source>
</evidence>
<feature type="active site" description="For OMPdecase activity" evidence="18">
    <location>
        <position position="304"/>
    </location>
</feature>
<dbReference type="InterPro" id="IPR029057">
    <property type="entry name" value="PRTase-like"/>
</dbReference>
<dbReference type="NCBIfam" id="TIGR01740">
    <property type="entry name" value="pyrF"/>
    <property type="match status" value="1"/>
</dbReference>